<gene>
    <name evidence="4" type="ORF">Ctob_004592</name>
</gene>
<accession>A0A0M0JPY2</accession>
<dbReference type="SMART" id="SM00185">
    <property type="entry name" value="ARM"/>
    <property type="match status" value="2"/>
</dbReference>
<evidence type="ECO:0000313" key="4">
    <source>
        <dbReference type="EMBL" id="KOO28644.1"/>
    </source>
</evidence>
<organism evidence="4 5">
    <name type="scientific">Chrysochromulina tobinii</name>
    <dbReference type="NCBI Taxonomy" id="1460289"/>
    <lineage>
        <taxon>Eukaryota</taxon>
        <taxon>Haptista</taxon>
        <taxon>Haptophyta</taxon>
        <taxon>Prymnesiophyceae</taxon>
        <taxon>Prymnesiales</taxon>
        <taxon>Chrysochromulinaceae</taxon>
        <taxon>Chrysochromulina</taxon>
    </lineage>
</organism>
<keyword evidence="1" id="KW-0106">Calcium</keyword>
<dbReference type="InterPro" id="IPR011992">
    <property type="entry name" value="EF-hand-dom_pair"/>
</dbReference>
<comment type="caution">
    <text evidence="4">The sequence shown here is derived from an EMBL/GenBank/DDBJ whole genome shotgun (WGS) entry which is preliminary data.</text>
</comment>
<dbReference type="Proteomes" id="UP000037460">
    <property type="component" value="Unassembled WGS sequence"/>
</dbReference>
<dbReference type="PANTHER" id="PTHR23315">
    <property type="entry name" value="U BOX DOMAIN-CONTAINING"/>
    <property type="match status" value="1"/>
</dbReference>
<evidence type="ECO:0000256" key="2">
    <source>
        <dbReference type="PROSITE-ProRule" id="PRU00259"/>
    </source>
</evidence>
<dbReference type="PROSITE" id="PS00018">
    <property type="entry name" value="EF_HAND_1"/>
    <property type="match status" value="1"/>
</dbReference>
<dbReference type="AlphaFoldDB" id="A0A0M0JPY2"/>
<dbReference type="SUPFAM" id="SSF48371">
    <property type="entry name" value="ARM repeat"/>
    <property type="match status" value="1"/>
</dbReference>
<sequence>MLASTAASTTFEALSVNEFFDACPNSMSTTDTRTVSEISDYLVQKCTLEHATQILLVLDLNKDGIIGRNEFVKGHKAGTLAVIKKIERMASGSLEALVALTRNGDAEDKTSAAGALSILARDSAANKAAIVAAGGIEALVALTRDGDATCKAAAAGALATLLSGAEAIA</sequence>
<dbReference type="InterPro" id="IPR002048">
    <property type="entry name" value="EF_hand_dom"/>
</dbReference>
<keyword evidence="5" id="KW-1185">Reference proteome</keyword>
<feature type="domain" description="EF-hand" evidence="3">
    <location>
        <begin position="46"/>
        <end position="81"/>
    </location>
</feature>
<dbReference type="GO" id="GO:0005509">
    <property type="term" value="F:calcium ion binding"/>
    <property type="evidence" value="ECO:0007669"/>
    <property type="project" value="InterPro"/>
</dbReference>
<feature type="repeat" description="ARM" evidence="2">
    <location>
        <begin position="92"/>
        <end position="134"/>
    </location>
</feature>
<dbReference type="PROSITE" id="PS50176">
    <property type="entry name" value="ARM_REPEAT"/>
    <property type="match status" value="1"/>
</dbReference>
<evidence type="ECO:0000256" key="1">
    <source>
        <dbReference type="ARBA" id="ARBA00022837"/>
    </source>
</evidence>
<dbReference type="PANTHER" id="PTHR23315:SF111">
    <property type="entry name" value="U-BOX DOMAIN-CONTAINING PROTEIN 14"/>
    <property type="match status" value="1"/>
</dbReference>
<dbReference type="InterPro" id="IPR016024">
    <property type="entry name" value="ARM-type_fold"/>
</dbReference>
<evidence type="ECO:0000259" key="3">
    <source>
        <dbReference type="PROSITE" id="PS50222"/>
    </source>
</evidence>
<dbReference type="SUPFAM" id="SSF47473">
    <property type="entry name" value="EF-hand"/>
    <property type="match status" value="1"/>
</dbReference>
<reference evidence="5" key="1">
    <citation type="journal article" date="2015" name="PLoS Genet.">
        <title>Genome Sequence and Transcriptome Analyses of Chrysochromulina tobin: Metabolic Tools for Enhanced Algal Fitness in the Prominent Order Prymnesiales (Haptophyceae).</title>
        <authorList>
            <person name="Hovde B.T."/>
            <person name="Deodato C.R."/>
            <person name="Hunsperger H.M."/>
            <person name="Ryken S.A."/>
            <person name="Yost W."/>
            <person name="Jha R.K."/>
            <person name="Patterson J."/>
            <person name="Monnat R.J. Jr."/>
            <person name="Barlow S.B."/>
            <person name="Starkenburg S.R."/>
            <person name="Cattolico R.A."/>
        </authorList>
    </citation>
    <scope>NUCLEOTIDE SEQUENCE</scope>
    <source>
        <strain evidence="5">CCMP291</strain>
    </source>
</reference>
<protein>
    <recommendedName>
        <fullName evidence="3">EF-hand domain-containing protein</fullName>
    </recommendedName>
</protein>
<dbReference type="PROSITE" id="PS50222">
    <property type="entry name" value="EF_HAND_2"/>
    <property type="match status" value="1"/>
</dbReference>
<dbReference type="InterPro" id="IPR011989">
    <property type="entry name" value="ARM-like"/>
</dbReference>
<proteinExistence type="predicted"/>
<dbReference type="Gene3D" id="1.25.10.10">
    <property type="entry name" value="Leucine-rich Repeat Variant"/>
    <property type="match status" value="1"/>
</dbReference>
<dbReference type="InterPro" id="IPR000225">
    <property type="entry name" value="Armadillo"/>
</dbReference>
<dbReference type="Pfam" id="PF00514">
    <property type="entry name" value="Arm"/>
    <property type="match status" value="1"/>
</dbReference>
<dbReference type="InterPro" id="IPR018247">
    <property type="entry name" value="EF_Hand_1_Ca_BS"/>
</dbReference>
<evidence type="ECO:0000313" key="5">
    <source>
        <dbReference type="Proteomes" id="UP000037460"/>
    </source>
</evidence>
<dbReference type="EMBL" id="JWZX01002534">
    <property type="protein sequence ID" value="KOO28644.1"/>
    <property type="molecule type" value="Genomic_DNA"/>
</dbReference>
<name>A0A0M0JPY2_9EUKA</name>